<comment type="caution">
    <text evidence="2">The sequence shown here is derived from an EMBL/GenBank/DDBJ whole genome shotgun (WGS) entry which is preliminary data.</text>
</comment>
<evidence type="ECO:0000313" key="3">
    <source>
        <dbReference type="Proteomes" id="UP001362999"/>
    </source>
</evidence>
<dbReference type="Gene3D" id="3.30.420.10">
    <property type="entry name" value="Ribonuclease H-like superfamily/Ribonuclease H"/>
    <property type="match status" value="1"/>
</dbReference>
<feature type="non-terminal residue" evidence="2">
    <location>
        <position position="1"/>
    </location>
</feature>
<name>A0AAW0BSC2_9AGAR</name>
<proteinExistence type="predicted"/>
<gene>
    <name evidence="2" type="ORF">R3P38DRAFT_2407535</name>
</gene>
<accession>A0AAW0BSC2</accession>
<feature type="non-terminal residue" evidence="2">
    <location>
        <position position="316"/>
    </location>
</feature>
<dbReference type="GO" id="GO:0004523">
    <property type="term" value="F:RNA-DNA hybrid ribonuclease activity"/>
    <property type="evidence" value="ECO:0007669"/>
    <property type="project" value="InterPro"/>
</dbReference>
<dbReference type="SUPFAM" id="SSF53098">
    <property type="entry name" value="Ribonuclease H-like"/>
    <property type="match status" value="1"/>
</dbReference>
<dbReference type="AlphaFoldDB" id="A0AAW0BSC2"/>
<evidence type="ECO:0000259" key="1">
    <source>
        <dbReference type="PROSITE" id="PS50879"/>
    </source>
</evidence>
<dbReference type="InterPro" id="IPR036397">
    <property type="entry name" value="RNaseH_sf"/>
</dbReference>
<reference evidence="2 3" key="1">
    <citation type="journal article" date="2024" name="J Genomics">
        <title>Draft genome sequencing and assembly of Favolaschia claudopus CIRM-BRFM 2984 isolated from oak limbs.</title>
        <authorList>
            <person name="Navarro D."/>
            <person name="Drula E."/>
            <person name="Chaduli D."/>
            <person name="Cazenave R."/>
            <person name="Ahrendt S."/>
            <person name="Wang J."/>
            <person name="Lipzen A."/>
            <person name="Daum C."/>
            <person name="Barry K."/>
            <person name="Grigoriev I.V."/>
            <person name="Favel A."/>
            <person name="Rosso M.N."/>
            <person name="Martin F."/>
        </authorList>
    </citation>
    <scope>NUCLEOTIDE SEQUENCE [LARGE SCALE GENOMIC DNA]</scope>
    <source>
        <strain evidence="2 3">CIRM-BRFM 2984</strain>
    </source>
</reference>
<dbReference type="InterPro" id="IPR012337">
    <property type="entry name" value="RNaseH-like_sf"/>
</dbReference>
<dbReference type="EMBL" id="JAWWNJ010000027">
    <property type="protein sequence ID" value="KAK7029102.1"/>
    <property type="molecule type" value="Genomic_DNA"/>
</dbReference>
<protein>
    <recommendedName>
        <fullName evidence="1">RNase H type-1 domain-containing protein</fullName>
    </recommendedName>
</protein>
<dbReference type="GO" id="GO:0003676">
    <property type="term" value="F:nucleic acid binding"/>
    <property type="evidence" value="ECO:0007669"/>
    <property type="project" value="InterPro"/>
</dbReference>
<dbReference type="InterPro" id="IPR002156">
    <property type="entry name" value="RNaseH_domain"/>
</dbReference>
<dbReference type="Proteomes" id="UP001362999">
    <property type="component" value="Unassembled WGS sequence"/>
</dbReference>
<organism evidence="2 3">
    <name type="scientific">Favolaschia claudopus</name>
    <dbReference type="NCBI Taxonomy" id="2862362"/>
    <lineage>
        <taxon>Eukaryota</taxon>
        <taxon>Fungi</taxon>
        <taxon>Dikarya</taxon>
        <taxon>Basidiomycota</taxon>
        <taxon>Agaricomycotina</taxon>
        <taxon>Agaricomycetes</taxon>
        <taxon>Agaricomycetidae</taxon>
        <taxon>Agaricales</taxon>
        <taxon>Marasmiineae</taxon>
        <taxon>Mycenaceae</taxon>
        <taxon>Favolaschia</taxon>
    </lineage>
</organism>
<dbReference type="PROSITE" id="PS50879">
    <property type="entry name" value="RNASE_H_1"/>
    <property type="match status" value="1"/>
</dbReference>
<feature type="domain" description="RNase H type-1" evidence="1">
    <location>
        <begin position="247"/>
        <end position="316"/>
    </location>
</feature>
<sequence length="316" mass="35579">WLKRYLNFGPERPLWCFVADELLAHRAVSADLNVDEALRYNTYLQSWAPYQSALNLKSKDLATMMAVGRKYGVRAEAIAIDREILDTMPIWHHKFSDGDRRLFNSPENVVSCLKDKHRLRWVKDARELANKAGSNRHTHRVDCRCAACRVTRAITGCGHPHKCYLKAQALLNSIEDKWDPRVMQPEDYIRKNLLRDQEPTAHEDENTADFDTRVTTKGTLADVFRIFTNDESNGAHTAPTTKFANEQQPMITVFTDGSAIDNDTEDVKAGAGVFFGDGDTRNKALRVPEMLGPSNQVGEVLAIKEAIEAAPLDAPL</sequence>
<keyword evidence="3" id="KW-1185">Reference proteome</keyword>
<evidence type="ECO:0000313" key="2">
    <source>
        <dbReference type="EMBL" id="KAK7029102.1"/>
    </source>
</evidence>